<dbReference type="EMBL" id="CAJNIZ010013069">
    <property type="protein sequence ID" value="CAE7342751.1"/>
    <property type="molecule type" value="Genomic_DNA"/>
</dbReference>
<feature type="compositionally biased region" description="Basic residues" evidence="1">
    <location>
        <begin position="151"/>
        <end position="164"/>
    </location>
</feature>
<sequence length="176" mass="18189">MPTAPQPGVLGIRADPTTAEEASRVPDEPHAPLQDHILQVEASPGIQCQSVDGTTSNVAADLAVTNTLVPAWGCNEDAEILHKPEHGSGTISDNAIDVSIADGSMPPLPPMPAWDLHAARTGVSPAAGPSATSLPSLEGIVPAPTLTGKNRPNKARLQKKRSQSSRKPGLSKDAEP</sequence>
<feature type="region of interest" description="Disordered" evidence="1">
    <location>
        <begin position="1"/>
        <end position="29"/>
    </location>
</feature>
<evidence type="ECO:0000256" key="1">
    <source>
        <dbReference type="SAM" id="MobiDB-lite"/>
    </source>
</evidence>
<evidence type="ECO:0000313" key="3">
    <source>
        <dbReference type="Proteomes" id="UP000649617"/>
    </source>
</evidence>
<feature type="region of interest" description="Disordered" evidence="1">
    <location>
        <begin position="122"/>
        <end position="176"/>
    </location>
</feature>
<organism evidence="2 3">
    <name type="scientific">Symbiodinium pilosum</name>
    <name type="common">Dinoflagellate</name>
    <dbReference type="NCBI Taxonomy" id="2952"/>
    <lineage>
        <taxon>Eukaryota</taxon>
        <taxon>Sar</taxon>
        <taxon>Alveolata</taxon>
        <taxon>Dinophyceae</taxon>
        <taxon>Suessiales</taxon>
        <taxon>Symbiodiniaceae</taxon>
        <taxon>Symbiodinium</taxon>
    </lineage>
</organism>
<dbReference type="AlphaFoldDB" id="A0A812P707"/>
<reference evidence="2" key="1">
    <citation type="submission" date="2021-02" db="EMBL/GenBank/DDBJ databases">
        <authorList>
            <person name="Dougan E. K."/>
            <person name="Rhodes N."/>
            <person name="Thang M."/>
            <person name="Chan C."/>
        </authorList>
    </citation>
    <scope>NUCLEOTIDE SEQUENCE</scope>
</reference>
<dbReference type="Proteomes" id="UP000649617">
    <property type="component" value="Unassembled WGS sequence"/>
</dbReference>
<comment type="caution">
    <text evidence="2">The sequence shown here is derived from an EMBL/GenBank/DDBJ whole genome shotgun (WGS) entry which is preliminary data.</text>
</comment>
<accession>A0A812P707</accession>
<gene>
    <name evidence="2" type="ORF">SPIL2461_LOCUS8104</name>
</gene>
<proteinExistence type="predicted"/>
<name>A0A812P707_SYMPI</name>
<keyword evidence="3" id="KW-1185">Reference proteome</keyword>
<evidence type="ECO:0000313" key="2">
    <source>
        <dbReference type="EMBL" id="CAE7342751.1"/>
    </source>
</evidence>
<protein>
    <submittedName>
        <fullName evidence="2">Uncharacterized protein</fullName>
    </submittedName>
</protein>